<feature type="compositionally biased region" description="Basic and acidic residues" evidence="1">
    <location>
        <begin position="1439"/>
        <end position="1457"/>
    </location>
</feature>
<name>A0A0K6S9G9_9ALVE</name>
<protein>
    <submittedName>
        <fullName evidence="2">Uncharacterized protein</fullName>
    </submittedName>
</protein>
<feature type="compositionally biased region" description="Gly residues" evidence="1">
    <location>
        <begin position="480"/>
        <end position="490"/>
    </location>
</feature>
<feature type="compositionally biased region" description="Basic and acidic residues" evidence="1">
    <location>
        <begin position="675"/>
        <end position="686"/>
    </location>
</feature>
<dbReference type="VEuPathDB" id="CryptoDB:Cvel_7774"/>
<feature type="compositionally biased region" description="Basic and acidic residues" evidence="1">
    <location>
        <begin position="173"/>
        <end position="185"/>
    </location>
</feature>
<feature type="compositionally biased region" description="Basic and acidic residues" evidence="1">
    <location>
        <begin position="775"/>
        <end position="793"/>
    </location>
</feature>
<feature type="compositionally biased region" description="Basic residues" evidence="1">
    <location>
        <begin position="1295"/>
        <end position="1306"/>
    </location>
</feature>
<organism evidence="2">
    <name type="scientific">Chromera velia CCMP2878</name>
    <dbReference type="NCBI Taxonomy" id="1169474"/>
    <lineage>
        <taxon>Eukaryota</taxon>
        <taxon>Sar</taxon>
        <taxon>Alveolata</taxon>
        <taxon>Colpodellida</taxon>
        <taxon>Chromeraceae</taxon>
        <taxon>Chromera</taxon>
    </lineage>
</organism>
<feature type="compositionally biased region" description="Basic and acidic residues" evidence="1">
    <location>
        <begin position="319"/>
        <end position="334"/>
    </location>
</feature>
<evidence type="ECO:0000313" key="2">
    <source>
        <dbReference type="EMBL" id="CUC10272.1"/>
    </source>
</evidence>
<feature type="compositionally biased region" description="Basic residues" evidence="1">
    <location>
        <begin position="135"/>
        <end position="148"/>
    </location>
</feature>
<feature type="compositionally biased region" description="Low complexity" evidence="1">
    <location>
        <begin position="512"/>
        <end position="522"/>
    </location>
</feature>
<feature type="compositionally biased region" description="Low complexity" evidence="1">
    <location>
        <begin position="1147"/>
        <end position="1159"/>
    </location>
</feature>
<gene>
    <name evidence="2" type="ORF">Cvel_7774.t1.CR2</name>
</gene>
<feature type="region of interest" description="Disordered" evidence="1">
    <location>
        <begin position="636"/>
        <end position="800"/>
    </location>
</feature>
<feature type="compositionally biased region" description="Polar residues" evidence="1">
    <location>
        <begin position="1125"/>
        <end position="1136"/>
    </location>
</feature>
<feature type="region of interest" description="Disordered" evidence="1">
    <location>
        <begin position="1057"/>
        <end position="1086"/>
    </location>
</feature>
<feature type="compositionally biased region" description="Basic and acidic residues" evidence="1">
    <location>
        <begin position="492"/>
        <end position="510"/>
    </location>
</feature>
<feature type="compositionally biased region" description="Basic and acidic residues" evidence="1">
    <location>
        <begin position="458"/>
        <end position="468"/>
    </location>
</feature>
<feature type="compositionally biased region" description="Low complexity" evidence="1">
    <location>
        <begin position="1180"/>
        <end position="1194"/>
    </location>
</feature>
<proteinExistence type="predicted"/>
<feature type="compositionally biased region" description="Basic and acidic residues" evidence="1">
    <location>
        <begin position="1063"/>
        <end position="1075"/>
    </location>
</feature>
<feature type="compositionally biased region" description="Basic residues" evidence="1">
    <location>
        <begin position="736"/>
        <end position="746"/>
    </location>
</feature>
<feature type="compositionally biased region" description="Low complexity" evidence="1">
    <location>
        <begin position="657"/>
        <end position="674"/>
    </location>
</feature>
<dbReference type="EMBL" id="CDMZ01003372">
    <property type="protein sequence ID" value="CUC10272.1"/>
    <property type="molecule type" value="Genomic_DNA"/>
</dbReference>
<feature type="compositionally biased region" description="Basic and acidic residues" evidence="1">
    <location>
        <begin position="1415"/>
        <end position="1430"/>
    </location>
</feature>
<feature type="region of interest" description="Disordered" evidence="1">
    <location>
        <begin position="1346"/>
        <end position="1488"/>
    </location>
</feature>
<feature type="region of interest" description="Disordered" evidence="1">
    <location>
        <begin position="274"/>
        <end position="347"/>
    </location>
</feature>
<reference evidence="2" key="1">
    <citation type="submission" date="2014-11" db="EMBL/GenBank/DDBJ databases">
        <title>Molecular phylogeny of cliff fern family Woodsiaceae with morphological implications.</title>
        <authorList>
            <person name="Shao Y.-Z."/>
            <person name="Wei R."/>
            <person name="Zhang X.-C."/>
        </authorList>
    </citation>
    <scope>NUCLEOTIDE SEQUENCE</scope>
</reference>
<feature type="compositionally biased region" description="Basic and acidic residues" evidence="1">
    <location>
        <begin position="298"/>
        <end position="310"/>
    </location>
</feature>
<evidence type="ECO:0000256" key="1">
    <source>
        <dbReference type="SAM" id="MobiDB-lite"/>
    </source>
</evidence>
<feature type="compositionally biased region" description="Basic residues" evidence="1">
    <location>
        <begin position="1405"/>
        <end position="1414"/>
    </location>
</feature>
<feature type="region of interest" description="Disordered" evidence="1">
    <location>
        <begin position="128"/>
        <end position="204"/>
    </location>
</feature>
<feature type="compositionally biased region" description="Basic and acidic residues" evidence="1">
    <location>
        <begin position="1362"/>
        <end position="1379"/>
    </location>
</feature>
<feature type="region of interest" description="Disordered" evidence="1">
    <location>
        <begin position="1101"/>
        <end position="1329"/>
    </location>
</feature>
<feature type="region of interest" description="Disordered" evidence="1">
    <location>
        <begin position="458"/>
        <end position="529"/>
    </location>
</feature>
<feature type="region of interest" description="Disordered" evidence="1">
    <location>
        <begin position="359"/>
        <end position="384"/>
    </location>
</feature>
<feature type="compositionally biased region" description="Polar residues" evidence="1">
    <location>
        <begin position="1101"/>
        <end position="1117"/>
    </location>
</feature>
<feature type="region of interest" description="Disordered" evidence="1">
    <location>
        <begin position="981"/>
        <end position="1013"/>
    </location>
</feature>
<feature type="compositionally biased region" description="Basic and acidic residues" evidence="1">
    <location>
        <begin position="699"/>
        <end position="709"/>
    </location>
</feature>
<feature type="compositionally biased region" description="Polar residues" evidence="1">
    <location>
        <begin position="1247"/>
        <end position="1257"/>
    </location>
</feature>
<sequence length="1648" mass="182255">MAHFFHVFGEQLLDCALSNKFAEFAFTSSRSSSEASQEGSEALNFLTQAATYLGLRLCFLLDECRKQRTLVNLSFSGYGQMNPLGQLVRSAAASIPMKQFVLAATRESRLKCRDKIVSLLSRREEAAKRAAEKAAKRKRRKSARRRSRRESQRRSTRNSRARESTSATSIFSLDRETETERERKSPPTSPPLEPLLFSPTRPVTSALDRRSIGLELQKAAADRISTPLTPVDRRHSSFSPTIRTATGSLTVSGDRQITQESFISPVINIHSPPPTGELPETPHTCLALKGPPTPLLSDRQKNEAAEETRPKTTHHQTRRKTEGNRRDTSKEMEAPLHSPSFGLDSPGCFITQLNVGERLEPSRVSPHSSSSSPPREKSSSSSAASSLLEDWENLAQVSVTESCIRELSRVLRGTAGKGLQSVCILGTTKWTLEAAEALAELVEGMNIPVFLKLIKHVDRDSRSQRRSQEASSASREGPQSGSGGASGSGSGSRDRSVEMVSDRSTREKGHSSKTSDSTRGSSRVGGEAEASREILQRLCEASRGGVEVIDDLFRQQKTTLDLFNGGQEGMRRPLQRDKNEISPFPSLLPPKTCLWELTLARVLSKIPSVCGQNRRCAGCATIPAVPQSQEICLMEEREKGDRSDLSGQRRVKEPRESNMLSRVSSLSSSSVIINADRRDGATDRSGHQNVHARRKRPKLSSEAEKEKQKQNQYIRITSTPLPLPPTTIPIGVRPAPIRKRRQNRPRRSPDLPLFPSPYRDPTRTLNSPVAGAYSNREREREAEKASPDTERTKGHNPKPCYEDPVEVGIKASSLHCFNSQIGAHPSLMTPPDAASAGGSEWSAESPLFRSRSLSIGVFDNEPNKSAATHKVPTERREETRVGKLILSSASAVRLQNFNWPFSSLSTHETTPRQHLHLAWPYPTPPPRDFLLQASQMPLLNCLRHNLQKRRLCLPDPFAYSSMIETSAVTTGKRSLQVMGALRSPPPPRPPSQTRLWGLQRPPSRYIRPPSGIRPQTARLRDCAEEREATEIDGIVSGGLCEDSSNLSIDATKQMITQEIVSSEDGKDRERREDILHLSSSEEESAGEVVLWETRDVQTQTQTLHQNTSLEQVGTQISEEGKDVPSPSQQQGGTAQEENPKRLRGVQSSDESSPSDAPDSCLPASFLNFALPASANDTGASPSQSRPRTTTPTQQRKQRKDPKEKQQQQKPSKAPPSSPNIRGPICPPPPSATPNSIRSPPHTHARNILSTSADSPPVSSKRKNLRVPPSRHEEETASLSPRPPQKVKADPPNPLRNRHRQPPRRRFSSYQRPTVCTCRQPASSHERKPPLYLHSFAPLPTTFQKGPCPPLSTDHAHLSACSQEKRKSDPASDWRNREPLLLELPEEIQGTMWGGHKGCQPDHHATGRKGRPKKPKGGERELRRTPTERTRFLRRLAVRKRQELETAGEEFRGGREDQLSEEPSNEDGYRFVERPSTAESRSRSGPAGYPIRNGFWLRSSMRLPFMREGFTAGRPPTVCGLRRKNDGVFAPAGVEADIGLGGREEGAAGLKSNSTAPTPVQTAAGYASASAAVESHELPVEERLSLSVFRNVKSLTEDASFTEVGDDTERRWQNSRLEEVRFDGGGTETPTDFGEDGRDEKALKDWLGV</sequence>
<feature type="compositionally biased region" description="Low complexity" evidence="1">
    <location>
        <begin position="362"/>
        <end position="384"/>
    </location>
</feature>
<accession>A0A0K6S9G9</accession>